<evidence type="ECO:0000256" key="4">
    <source>
        <dbReference type="ARBA" id="ARBA00011881"/>
    </source>
</evidence>
<dbReference type="PRINTS" id="PR00189">
    <property type="entry name" value="TRNSTHYRETIN"/>
</dbReference>
<evidence type="ECO:0000313" key="13">
    <source>
        <dbReference type="Proteomes" id="UP000031012"/>
    </source>
</evidence>
<evidence type="ECO:0000256" key="7">
    <source>
        <dbReference type="ARBA" id="ARBA00022631"/>
    </source>
</evidence>
<dbReference type="EMBL" id="JHQK01000003">
    <property type="protein sequence ID" value="KHN68148.1"/>
    <property type="molecule type" value="Genomic_DNA"/>
</dbReference>
<protein>
    <recommendedName>
        <fullName evidence="6 10">5-hydroxyisourate hydrolase</fullName>
        <shortName evidence="10">HIU hydrolase</shortName>
        <shortName evidence="10">HIUHase</shortName>
        <ecNumber evidence="5 10">3.5.2.17</ecNumber>
    </recommendedName>
</protein>
<dbReference type="GO" id="GO:0033971">
    <property type="term" value="F:hydroxyisourate hydrolase activity"/>
    <property type="evidence" value="ECO:0007669"/>
    <property type="project" value="UniProtKB-EC"/>
</dbReference>
<evidence type="ECO:0000256" key="3">
    <source>
        <dbReference type="ARBA" id="ARBA00009850"/>
    </source>
</evidence>
<evidence type="ECO:0000256" key="1">
    <source>
        <dbReference type="ARBA" id="ARBA00001043"/>
    </source>
</evidence>
<feature type="binding site" evidence="9">
    <location>
        <position position="104"/>
    </location>
    <ligand>
        <name>substrate</name>
    </ligand>
</feature>
<dbReference type="PROSITE" id="PS00768">
    <property type="entry name" value="TRANSTHYRETIN_1"/>
    <property type="match status" value="1"/>
</dbReference>
<dbReference type="InterPro" id="IPR036817">
    <property type="entry name" value="Transthyretin/HIU_hydrolase_sf"/>
</dbReference>
<name>A0A0B2UFI9_9GAMM</name>
<dbReference type="InterPro" id="IPR000895">
    <property type="entry name" value="Transthyretin/HIU_hydrolase"/>
</dbReference>
<evidence type="ECO:0000256" key="5">
    <source>
        <dbReference type="ARBA" id="ARBA00012609"/>
    </source>
</evidence>
<evidence type="ECO:0000256" key="8">
    <source>
        <dbReference type="ARBA" id="ARBA00022801"/>
    </source>
</evidence>
<dbReference type="SUPFAM" id="SSF49472">
    <property type="entry name" value="Transthyretin (synonym: prealbumin)"/>
    <property type="match status" value="1"/>
</dbReference>
<dbReference type="PANTHER" id="PTHR10395">
    <property type="entry name" value="URICASE AND TRANSTHYRETIN-RELATED"/>
    <property type="match status" value="1"/>
</dbReference>
<reference evidence="12 13" key="1">
    <citation type="submission" date="2014-03" db="EMBL/GenBank/DDBJ databases">
        <title>Genome sequence of the diesel-degrader and plant-growth promoter Acinetobacter oleivorans PF-1 isolated from the roots of poplar tree.</title>
        <authorList>
            <person name="Gkorezis P."/>
            <person name="van Hamme J."/>
            <person name="Rineau F."/>
            <person name="Vangronsveld J."/>
            <person name="Francetti A."/>
        </authorList>
    </citation>
    <scope>NUCLEOTIDE SEQUENCE [LARGE SCALE GENOMIC DNA]</scope>
    <source>
        <strain evidence="12 13">PF1</strain>
    </source>
</reference>
<comment type="similarity">
    <text evidence="3 10">Belongs to the transthyretin family. 5-hydroxyisourate hydrolase subfamily.</text>
</comment>
<evidence type="ECO:0000256" key="6">
    <source>
        <dbReference type="ARBA" id="ARBA00017539"/>
    </source>
</evidence>
<keyword evidence="8 10" id="KW-0378">Hydrolase</keyword>
<evidence type="ECO:0000256" key="2">
    <source>
        <dbReference type="ARBA" id="ARBA00002704"/>
    </source>
</evidence>
<dbReference type="InterPro" id="IPR023416">
    <property type="entry name" value="Transthyretin/HIU_hydrolase_d"/>
</dbReference>
<evidence type="ECO:0000259" key="11">
    <source>
        <dbReference type="SMART" id="SM00095"/>
    </source>
</evidence>
<comment type="subunit">
    <text evidence="4 10">Homotetramer.</text>
</comment>
<comment type="catalytic activity">
    <reaction evidence="1 10">
        <text>5-hydroxyisourate + H2O = 5-hydroxy-2-oxo-4-ureido-2,5-dihydro-1H-imidazole-5-carboxylate + H(+)</text>
        <dbReference type="Rhea" id="RHEA:23736"/>
        <dbReference type="ChEBI" id="CHEBI:15377"/>
        <dbReference type="ChEBI" id="CHEBI:15378"/>
        <dbReference type="ChEBI" id="CHEBI:18072"/>
        <dbReference type="ChEBI" id="CHEBI:58639"/>
        <dbReference type="EC" id="3.5.2.17"/>
    </reaction>
</comment>
<comment type="caution">
    <text evidence="12">The sequence shown here is derived from an EMBL/GenBank/DDBJ whole genome shotgun (WGS) entry which is preliminary data.</text>
</comment>
<dbReference type="InterPro" id="IPR023418">
    <property type="entry name" value="Thyroxine_BS"/>
</dbReference>
<dbReference type="CDD" id="cd05822">
    <property type="entry name" value="TLP_HIUase"/>
    <property type="match status" value="1"/>
</dbReference>
<feature type="binding site" evidence="9">
    <location>
        <position position="41"/>
    </location>
    <ligand>
        <name>substrate</name>
    </ligand>
</feature>
<organism evidence="12 13">
    <name type="scientific">Acinetobacter oleivorans</name>
    <dbReference type="NCBI Taxonomy" id="1148157"/>
    <lineage>
        <taxon>Bacteria</taxon>
        <taxon>Pseudomonadati</taxon>
        <taxon>Pseudomonadota</taxon>
        <taxon>Gammaproteobacteria</taxon>
        <taxon>Moraxellales</taxon>
        <taxon>Moraxellaceae</taxon>
        <taxon>Acinetobacter</taxon>
    </lineage>
</organism>
<evidence type="ECO:0000256" key="10">
    <source>
        <dbReference type="RuleBase" id="RU361270"/>
    </source>
</evidence>
<dbReference type="SMART" id="SM00095">
    <property type="entry name" value="TR_THY"/>
    <property type="match status" value="1"/>
</dbReference>
<dbReference type="Proteomes" id="UP000031012">
    <property type="component" value="Unassembled WGS sequence"/>
</dbReference>
<accession>A0A0B2UFI9</accession>
<evidence type="ECO:0000256" key="9">
    <source>
        <dbReference type="PIRSR" id="PIRSR600895-51"/>
    </source>
</evidence>
<keyword evidence="7 10" id="KW-0659">Purine metabolism</keyword>
<dbReference type="NCBIfam" id="TIGR02962">
    <property type="entry name" value="hdxy_isourate"/>
    <property type="match status" value="1"/>
</dbReference>
<feature type="domain" description="Transthyretin/hydroxyisourate hydrolase" evidence="11">
    <location>
        <begin position="2"/>
        <end position="106"/>
    </location>
</feature>
<sequence>MISTHILDTNLGKPAAHVEVKLFHAETHELIANATTNPDGRVSDFGIKDFEKGAYQLEFEIAPYFSSLKVKTFFPRVCIQFFIEDINQHYHIPLLISPFAYSTYRGS</sequence>
<proteinExistence type="inferred from homology"/>
<dbReference type="AlphaFoldDB" id="A0A0B2UFI9"/>
<dbReference type="Gene3D" id="2.60.40.180">
    <property type="entry name" value="Transthyretin/hydroxyisourate hydrolase domain"/>
    <property type="match status" value="1"/>
</dbReference>
<dbReference type="GO" id="GO:0006144">
    <property type="term" value="P:purine nucleobase metabolic process"/>
    <property type="evidence" value="ECO:0007669"/>
    <property type="project" value="UniProtKB-KW"/>
</dbReference>
<feature type="binding site" evidence="9">
    <location>
        <position position="5"/>
    </location>
    <ligand>
        <name>substrate</name>
    </ligand>
</feature>
<dbReference type="EC" id="3.5.2.17" evidence="5 10"/>
<dbReference type="PANTHER" id="PTHR10395:SF7">
    <property type="entry name" value="5-HYDROXYISOURATE HYDROLASE"/>
    <property type="match status" value="1"/>
</dbReference>
<dbReference type="Pfam" id="PF00576">
    <property type="entry name" value="Transthyretin"/>
    <property type="match status" value="1"/>
</dbReference>
<gene>
    <name evidence="12" type="ORF">DH17_10630</name>
</gene>
<dbReference type="InterPro" id="IPR014306">
    <property type="entry name" value="Hydroxyisourate_hydrolase"/>
</dbReference>
<evidence type="ECO:0000313" key="12">
    <source>
        <dbReference type="EMBL" id="KHN68148.1"/>
    </source>
</evidence>
<comment type="function">
    <text evidence="2">Catalyzes the hydrolysis of 5-hydroxyisourate (HIU) to 2-oxo-4-hydroxy-4-carboxy-5-ureidoimidazoline (OHCU).</text>
</comment>